<name>A0ABQ6MKX3_9STRA</name>
<dbReference type="Pfam" id="PF07059">
    <property type="entry name" value="EDR2_C"/>
    <property type="match status" value="1"/>
</dbReference>
<reference evidence="3 4" key="1">
    <citation type="journal article" date="2023" name="Commun. Biol.">
        <title>Genome analysis of Parmales, the sister group of diatoms, reveals the evolutionary specialization of diatoms from phago-mixotrophs to photoautotrophs.</title>
        <authorList>
            <person name="Ban H."/>
            <person name="Sato S."/>
            <person name="Yoshikawa S."/>
            <person name="Yamada K."/>
            <person name="Nakamura Y."/>
            <person name="Ichinomiya M."/>
            <person name="Sato N."/>
            <person name="Blanc-Mathieu R."/>
            <person name="Endo H."/>
            <person name="Kuwata A."/>
            <person name="Ogata H."/>
        </authorList>
    </citation>
    <scope>NUCLEOTIDE SEQUENCE [LARGE SCALE GENOMIC DNA]</scope>
</reference>
<proteinExistence type="predicted"/>
<organism evidence="3 4">
    <name type="scientific">Tetraparma gracilis</name>
    <dbReference type="NCBI Taxonomy" id="2962635"/>
    <lineage>
        <taxon>Eukaryota</taxon>
        <taxon>Sar</taxon>
        <taxon>Stramenopiles</taxon>
        <taxon>Ochrophyta</taxon>
        <taxon>Bolidophyceae</taxon>
        <taxon>Parmales</taxon>
        <taxon>Triparmaceae</taxon>
        <taxon>Tetraparma</taxon>
    </lineage>
</organism>
<feature type="domain" description="Protein ENHANCED DISEASE RESISTANCE 2 C-terminal" evidence="2">
    <location>
        <begin position="1"/>
        <end position="202"/>
    </location>
</feature>
<dbReference type="Proteomes" id="UP001165060">
    <property type="component" value="Unassembled WGS sequence"/>
</dbReference>
<feature type="compositionally biased region" description="Gly residues" evidence="1">
    <location>
        <begin position="220"/>
        <end position="233"/>
    </location>
</feature>
<sequence length="239" mass="25558">MKDRKKVPSAECAFEVVSVTPVDADYAMTDLGATFAPLKSFLAAHPAEEFLVTNRACPCGGGRVRNIIHVARRTLAKGADPSFDAAWDRYKTGDDEYRNLHMKYLPALDKAPWLLLSAVNVLGGSRPVIMGKGYLRQAHKVGSNYVEVSVDISSSAVARRIAGMILGYTSSLNVDEAFVLEAKEEADLPERVLYQLRLSQVDTNIAAADLDEAFYTGPKGIDGPGGDGPGGEGAPVAAD</sequence>
<keyword evidence="4" id="KW-1185">Reference proteome</keyword>
<evidence type="ECO:0000256" key="1">
    <source>
        <dbReference type="SAM" id="MobiDB-lite"/>
    </source>
</evidence>
<dbReference type="InterPro" id="IPR045096">
    <property type="entry name" value="EDR2-like"/>
</dbReference>
<accession>A0ABQ6MKX3</accession>
<dbReference type="EMBL" id="BRYB01000350">
    <property type="protein sequence ID" value="GMI28305.1"/>
    <property type="molecule type" value="Genomic_DNA"/>
</dbReference>
<dbReference type="PANTHER" id="PTHR12136:SF41">
    <property type="entry name" value="PLECKSTRIN HOMOLOGY (PH) AND LIPID-BINDING START DOMAINS-CONTAINING PROTEIN"/>
    <property type="match status" value="1"/>
</dbReference>
<evidence type="ECO:0000259" key="2">
    <source>
        <dbReference type="Pfam" id="PF07059"/>
    </source>
</evidence>
<evidence type="ECO:0000313" key="4">
    <source>
        <dbReference type="Proteomes" id="UP001165060"/>
    </source>
</evidence>
<gene>
    <name evidence="3" type="ORF">TeGR_g12925</name>
</gene>
<protein>
    <recommendedName>
        <fullName evidence="2">Protein ENHANCED DISEASE RESISTANCE 2 C-terminal domain-containing protein</fullName>
    </recommendedName>
</protein>
<comment type="caution">
    <text evidence="3">The sequence shown here is derived from an EMBL/GenBank/DDBJ whole genome shotgun (WGS) entry which is preliminary data.</text>
</comment>
<dbReference type="InterPro" id="IPR009769">
    <property type="entry name" value="EDR2_C"/>
</dbReference>
<dbReference type="PANTHER" id="PTHR12136">
    <property type="entry name" value="ENHANCED DISEASE RESISTANCE-RELATED"/>
    <property type="match status" value="1"/>
</dbReference>
<evidence type="ECO:0000313" key="3">
    <source>
        <dbReference type="EMBL" id="GMI28305.1"/>
    </source>
</evidence>
<feature type="region of interest" description="Disordered" evidence="1">
    <location>
        <begin position="218"/>
        <end position="239"/>
    </location>
</feature>